<dbReference type="Pfam" id="PF02803">
    <property type="entry name" value="Thiolase_C"/>
    <property type="match status" value="1"/>
</dbReference>
<feature type="domain" description="Thiolase N-terminal" evidence="6">
    <location>
        <begin position="4"/>
        <end position="266"/>
    </location>
</feature>
<comment type="caution">
    <text evidence="8">The sequence shown here is derived from an EMBL/GenBank/DDBJ whole genome shotgun (WGS) entry which is preliminary data.</text>
</comment>
<reference evidence="8" key="1">
    <citation type="submission" date="2023-03" db="EMBL/GenBank/DDBJ databases">
        <authorList>
            <person name="Steffen K."/>
            <person name="Cardenas P."/>
        </authorList>
    </citation>
    <scope>NUCLEOTIDE SEQUENCE</scope>
</reference>
<dbReference type="InterPro" id="IPR002155">
    <property type="entry name" value="Thiolase"/>
</dbReference>
<dbReference type="AlphaFoldDB" id="A0AA35XF80"/>
<evidence type="ECO:0000313" key="8">
    <source>
        <dbReference type="EMBL" id="CAI8048657.1"/>
    </source>
</evidence>
<dbReference type="SUPFAM" id="SSF53901">
    <property type="entry name" value="Thiolase-like"/>
    <property type="match status" value="2"/>
</dbReference>
<keyword evidence="3 5" id="KW-0012">Acyltransferase</keyword>
<dbReference type="NCBIfam" id="NF004853">
    <property type="entry name" value="PRK06205.1"/>
    <property type="match status" value="1"/>
</dbReference>
<evidence type="ECO:0000256" key="1">
    <source>
        <dbReference type="ARBA" id="ARBA00010982"/>
    </source>
</evidence>
<evidence type="ECO:0000256" key="4">
    <source>
        <dbReference type="PIRSR" id="PIRSR000429-1"/>
    </source>
</evidence>
<feature type="active site" description="Acyl-thioester intermediate" evidence="4">
    <location>
        <position position="88"/>
    </location>
</feature>
<evidence type="ECO:0000256" key="3">
    <source>
        <dbReference type="ARBA" id="ARBA00023315"/>
    </source>
</evidence>
<dbReference type="PIRSF" id="PIRSF000429">
    <property type="entry name" value="Ac-CoA_Ac_transf"/>
    <property type="match status" value="1"/>
</dbReference>
<protein>
    <submittedName>
        <fullName evidence="8">Acetyl-CoA acetyltransferase</fullName>
    </submittedName>
</protein>
<dbReference type="InterPro" id="IPR020616">
    <property type="entry name" value="Thiolase_N"/>
</dbReference>
<dbReference type="FunFam" id="3.40.47.10:FF:000010">
    <property type="entry name" value="Acetyl-CoA acetyltransferase (Thiolase)"/>
    <property type="match status" value="1"/>
</dbReference>
<dbReference type="Gene3D" id="3.40.47.10">
    <property type="match status" value="2"/>
</dbReference>
<accession>A0AA35XF80</accession>
<name>A0AA35XF80_GEOBA</name>
<sequence length="398" mass="42355">VRDVAIVSPVRTAVGSFGGALKDVSAAELGSTVIKAALERTSLAPEKVDEVILGHGYASGEEPAIGRLCALKAGLPIEVPGYQLDRRCSSGLQAILNASMMVQTGNADVVIAGGVESMSRVEFYSTDMRSGSRLGSVTLHDRLTRARFTVAPEERFGFISGMIETAENLAERHDISREEQDAYALRSHQRAVAAREQGLFADEIVPVSVPQRRGDPKVFEADEGPRPDTSLEVLAKLRPMTKGGTVTAGNASSQNDAASVCLVVAADKLDELGLTPMAFLRGWSVAGVHPAYMGIGPVPAVHKLFARTGVTFDDIDVIELNEAFASQVLAVVKEWKLEDDSKLNVHGSGISLGHPIAATGARILTTLLHEMQRRDARYGLETMCVGGGQGVAALFERP</sequence>
<feature type="active site" description="Proton acceptor" evidence="4">
    <location>
        <position position="354"/>
    </location>
</feature>
<evidence type="ECO:0000256" key="2">
    <source>
        <dbReference type="ARBA" id="ARBA00022679"/>
    </source>
</evidence>
<dbReference type="InterPro" id="IPR016039">
    <property type="entry name" value="Thiolase-like"/>
</dbReference>
<comment type="similarity">
    <text evidence="1 5">Belongs to the thiolase-like superfamily. Thiolase family.</text>
</comment>
<evidence type="ECO:0000256" key="5">
    <source>
        <dbReference type="RuleBase" id="RU003557"/>
    </source>
</evidence>
<dbReference type="NCBIfam" id="TIGR01930">
    <property type="entry name" value="AcCoA-C-Actrans"/>
    <property type="match status" value="1"/>
</dbReference>
<dbReference type="PANTHER" id="PTHR18919:SF107">
    <property type="entry name" value="ACETYL-COA ACETYLTRANSFERASE, CYTOSOLIC"/>
    <property type="match status" value="1"/>
</dbReference>
<evidence type="ECO:0000259" key="6">
    <source>
        <dbReference type="Pfam" id="PF00108"/>
    </source>
</evidence>
<dbReference type="Pfam" id="PF00108">
    <property type="entry name" value="Thiolase_N"/>
    <property type="match status" value="1"/>
</dbReference>
<dbReference type="PANTHER" id="PTHR18919">
    <property type="entry name" value="ACETYL-COA C-ACYLTRANSFERASE"/>
    <property type="match status" value="1"/>
</dbReference>
<feature type="domain" description="Thiolase C-terminal" evidence="7">
    <location>
        <begin position="275"/>
        <end position="397"/>
    </location>
</feature>
<keyword evidence="9" id="KW-1185">Reference proteome</keyword>
<keyword evidence="2 5" id="KW-0808">Transferase</keyword>
<proteinExistence type="inferred from homology"/>
<feature type="non-terminal residue" evidence="8">
    <location>
        <position position="1"/>
    </location>
</feature>
<evidence type="ECO:0000313" key="9">
    <source>
        <dbReference type="Proteomes" id="UP001174909"/>
    </source>
</evidence>
<evidence type="ECO:0000259" key="7">
    <source>
        <dbReference type="Pfam" id="PF02803"/>
    </source>
</evidence>
<dbReference type="InterPro" id="IPR020617">
    <property type="entry name" value="Thiolase_C"/>
</dbReference>
<dbReference type="EMBL" id="CASHTH010003739">
    <property type="protein sequence ID" value="CAI8048657.1"/>
    <property type="molecule type" value="Genomic_DNA"/>
</dbReference>
<organism evidence="8 9">
    <name type="scientific">Geodia barretti</name>
    <name type="common">Barrett's horny sponge</name>
    <dbReference type="NCBI Taxonomy" id="519541"/>
    <lineage>
        <taxon>Eukaryota</taxon>
        <taxon>Metazoa</taxon>
        <taxon>Porifera</taxon>
        <taxon>Demospongiae</taxon>
        <taxon>Heteroscleromorpha</taxon>
        <taxon>Tetractinellida</taxon>
        <taxon>Astrophorina</taxon>
        <taxon>Geodiidae</taxon>
        <taxon>Geodia</taxon>
    </lineage>
</organism>
<dbReference type="Proteomes" id="UP001174909">
    <property type="component" value="Unassembled WGS sequence"/>
</dbReference>
<dbReference type="GO" id="GO:0016747">
    <property type="term" value="F:acyltransferase activity, transferring groups other than amino-acyl groups"/>
    <property type="evidence" value="ECO:0007669"/>
    <property type="project" value="InterPro"/>
</dbReference>
<gene>
    <name evidence="8" type="ORF">GBAR_LOCUS26831</name>
</gene>
<dbReference type="CDD" id="cd00751">
    <property type="entry name" value="thiolase"/>
    <property type="match status" value="1"/>
</dbReference>
<feature type="active site" description="Proton acceptor" evidence="4">
    <location>
        <position position="384"/>
    </location>
</feature>